<evidence type="ECO:0000313" key="4">
    <source>
        <dbReference type="Proteomes" id="UP001174909"/>
    </source>
</evidence>
<name>A0AA35R9T0_GEOBA</name>
<organism evidence="3 4">
    <name type="scientific">Geodia barretti</name>
    <name type="common">Barrett's horny sponge</name>
    <dbReference type="NCBI Taxonomy" id="519541"/>
    <lineage>
        <taxon>Eukaryota</taxon>
        <taxon>Metazoa</taxon>
        <taxon>Porifera</taxon>
        <taxon>Demospongiae</taxon>
        <taxon>Heteroscleromorpha</taxon>
        <taxon>Tetractinellida</taxon>
        <taxon>Astrophorina</taxon>
        <taxon>Geodiidae</taxon>
        <taxon>Geodia</taxon>
    </lineage>
</organism>
<evidence type="ECO:0000313" key="3">
    <source>
        <dbReference type="EMBL" id="CAI8006272.1"/>
    </source>
</evidence>
<dbReference type="Proteomes" id="UP001174909">
    <property type="component" value="Unassembled WGS sequence"/>
</dbReference>
<dbReference type="AlphaFoldDB" id="A0AA35R9T0"/>
<sequence length="421" mass="45882">QCCTPSGTVVGFSSATYTGTETSGNVAVCIEILNPPSGGATKPFDAILLPAQSISDNPQLQQVECNTKFEFERGDSVKCHDCSIVQDNVCNMEENTTSLELILTVASTDTLGVSSSRSSTTIIVDDSREPECYARVGYEHTSYTISELTSTEEICVISLSPEIDPNFTINIATYTTPNAVDLFQPTSNILHFVSNSYKKCYETTFDFDVDNVCERFNCSAILLESTMTKVDDTAHVYINGSTASVVIALPERCMCTNEPTVSTLSVSNDSILLATTISSLVVAIIIMAVIVLIVLWYRKGKKISLDQFLPRSNQRGALESLQNIFSNGRLEMQNTPYRESEGVSAEQYGAADKTETEKSFLSAQLKDMLKNKRMLFSENQIELSTTIGQGQSGLVYSAYLKTAAGKGASRCQNCQGAFLQD</sequence>
<feature type="non-terminal residue" evidence="3">
    <location>
        <position position="1"/>
    </location>
</feature>
<dbReference type="GO" id="GO:0007154">
    <property type="term" value="P:cell communication"/>
    <property type="evidence" value="ECO:0007669"/>
    <property type="project" value="InterPro"/>
</dbReference>
<comment type="caution">
    <text evidence="3">The sequence shown here is derived from an EMBL/GenBank/DDBJ whole genome shotgun (WGS) entry which is preliminary data.</text>
</comment>
<keyword evidence="1" id="KW-1133">Transmembrane helix</keyword>
<gene>
    <name evidence="3" type="ORF">GBAR_LOCUS4624</name>
</gene>
<evidence type="ECO:0000256" key="1">
    <source>
        <dbReference type="SAM" id="Phobius"/>
    </source>
</evidence>
<feature type="domain" description="Calx-beta" evidence="2">
    <location>
        <begin position="8"/>
        <end position="126"/>
    </location>
</feature>
<keyword evidence="1" id="KW-0472">Membrane</keyword>
<feature type="domain" description="Calx-beta" evidence="2">
    <location>
        <begin position="135"/>
        <end position="236"/>
    </location>
</feature>
<protein>
    <recommendedName>
        <fullName evidence="2">Calx-beta domain-containing protein</fullName>
    </recommendedName>
</protein>
<proteinExistence type="predicted"/>
<dbReference type="Pfam" id="PF03160">
    <property type="entry name" value="Calx-beta"/>
    <property type="match status" value="2"/>
</dbReference>
<reference evidence="3" key="1">
    <citation type="submission" date="2023-03" db="EMBL/GenBank/DDBJ databases">
        <authorList>
            <person name="Steffen K."/>
            <person name="Cardenas P."/>
        </authorList>
    </citation>
    <scope>NUCLEOTIDE SEQUENCE</scope>
</reference>
<feature type="transmembrane region" description="Helical" evidence="1">
    <location>
        <begin position="271"/>
        <end position="297"/>
    </location>
</feature>
<dbReference type="GO" id="GO:0016020">
    <property type="term" value="C:membrane"/>
    <property type="evidence" value="ECO:0007669"/>
    <property type="project" value="InterPro"/>
</dbReference>
<keyword evidence="4" id="KW-1185">Reference proteome</keyword>
<evidence type="ECO:0000259" key="2">
    <source>
        <dbReference type="Pfam" id="PF03160"/>
    </source>
</evidence>
<dbReference type="InterPro" id="IPR003644">
    <property type="entry name" value="Calx_beta"/>
</dbReference>
<dbReference type="EMBL" id="CASHTH010000672">
    <property type="protein sequence ID" value="CAI8006272.1"/>
    <property type="molecule type" value="Genomic_DNA"/>
</dbReference>
<accession>A0AA35R9T0</accession>
<keyword evidence="1" id="KW-0812">Transmembrane</keyword>